<dbReference type="InterPro" id="IPR008979">
    <property type="entry name" value="Galactose-bd-like_sf"/>
</dbReference>
<dbReference type="Gene3D" id="2.60.120.260">
    <property type="entry name" value="Galactose-binding domain-like"/>
    <property type="match status" value="1"/>
</dbReference>
<evidence type="ECO:0000259" key="2">
    <source>
        <dbReference type="PROSITE" id="PS50022"/>
    </source>
</evidence>
<comment type="caution">
    <text evidence="3">The sequence shown here is derived from an EMBL/GenBank/DDBJ whole genome shotgun (WGS) entry which is preliminary data.</text>
</comment>
<dbReference type="Proteomes" id="UP001601627">
    <property type="component" value="Unassembled WGS sequence"/>
</dbReference>
<reference evidence="3 4" key="1">
    <citation type="submission" date="2024-09" db="EMBL/GenBank/DDBJ databases">
        <title>The Natural Products Discovery Center: Release of the First 8490 Sequenced Strains for Exploring Actinobacteria Biosynthetic Diversity.</title>
        <authorList>
            <person name="Kalkreuter E."/>
            <person name="Kautsar S.A."/>
            <person name="Yang D."/>
            <person name="Bader C.D."/>
            <person name="Teijaro C.N."/>
            <person name="Fluegel L."/>
            <person name="Davis C.M."/>
            <person name="Simpson J.R."/>
            <person name="Lauterbach L."/>
            <person name="Steele A.D."/>
            <person name="Gui C."/>
            <person name="Meng S."/>
            <person name="Li G."/>
            <person name="Viehrig K."/>
            <person name="Ye F."/>
            <person name="Su P."/>
            <person name="Kiefer A.F."/>
            <person name="Nichols A."/>
            <person name="Cepeda A.J."/>
            <person name="Yan W."/>
            <person name="Fan B."/>
            <person name="Jiang Y."/>
            <person name="Adhikari A."/>
            <person name="Zheng C.-J."/>
            <person name="Schuster L."/>
            <person name="Cowan T.M."/>
            <person name="Smanski M.J."/>
            <person name="Chevrette M.G."/>
            <person name="De Carvalho L.P.S."/>
            <person name="Shen B."/>
        </authorList>
    </citation>
    <scope>NUCLEOTIDE SEQUENCE [LARGE SCALE GENOMIC DNA]</scope>
    <source>
        <strain evidence="3 4">NPDC058328</strain>
    </source>
</reference>
<dbReference type="SUPFAM" id="SSF49785">
    <property type="entry name" value="Galactose-binding domain-like"/>
    <property type="match status" value="1"/>
</dbReference>
<dbReference type="RefSeq" id="WP_388234429.1">
    <property type="nucleotide sequence ID" value="NZ_JBHVZQ010000008.1"/>
</dbReference>
<dbReference type="PROSITE" id="PS50022">
    <property type="entry name" value="FA58C_3"/>
    <property type="match status" value="1"/>
</dbReference>
<dbReference type="EMBL" id="JBHVZQ010000008">
    <property type="protein sequence ID" value="MFF1274200.1"/>
    <property type="molecule type" value="Genomic_DNA"/>
</dbReference>
<feature type="domain" description="F5/8 type C" evidence="2">
    <location>
        <begin position="1"/>
        <end position="124"/>
    </location>
</feature>
<name>A0ABW6Q592_9ACTN</name>
<feature type="region of interest" description="Disordered" evidence="1">
    <location>
        <begin position="134"/>
        <end position="155"/>
    </location>
</feature>
<dbReference type="InterPro" id="IPR000421">
    <property type="entry name" value="FA58C"/>
</dbReference>
<keyword evidence="4" id="KW-1185">Reference proteome</keyword>
<gene>
    <name evidence="3" type="ORF">ACFVZC_12445</name>
</gene>
<protein>
    <submittedName>
        <fullName evidence="3">Discoidin domain-containing protein</fullName>
    </submittedName>
</protein>
<accession>A0ABW6Q592</accession>
<evidence type="ECO:0000313" key="3">
    <source>
        <dbReference type="EMBL" id="MFF1274200.1"/>
    </source>
</evidence>
<evidence type="ECO:0000313" key="4">
    <source>
        <dbReference type="Proteomes" id="UP001601627"/>
    </source>
</evidence>
<proteinExistence type="predicted"/>
<organism evidence="3 4">
    <name type="scientific">Streptomyces marokkonensis</name>
    <dbReference type="NCBI Taxonomy" id="324855"/>
    <lineage>
        <taxon>Bacteria</taxon>
        <taxon>Bacillati</taxon>
        <taxon>Actinomycetota</taxon>
        <taxon>Actinomycetes</taxon>
        <taxon>Kitasatosporales</taxon>
        <taxon>Streptomycetaceae</taxon>
        <taxon>Streptomyces</taxon>
    </lineage>
</organism>
<evidence type="ECO:0000256" key="1">
    <source>
        <dbReference type="SAM" id="MobiDB-lite"/>
    </source>
</evidence>
<sequence length="155" mass="16743">MRDQGTGRPQWISVDLHAVCRIGWIRLTFEGDASEPLFAPHATGHPRCGTTAREIRSSYPLEFVVEASTDHCAWTSVYRTAAGTGGVVNIQPVRPVAGRWVRMTSLRRSSSHPLGLSGFEVYGTAGERRPAGAVLGALPDRSGPRDPAAIRAVRP</sequence>